<gene>
    <name evidence="1" type="ORF">DDR33_06980</name>
</gene>
<dbReference type="Proteomes" id="UP000245647">
    <property type="component" value="Unassembled WGS sequence"/>
</dbReference>
<dbReference type="EMBL" id="QEAS01000004">
    <property type="protein sequence ID" value="PWG81567.1"/>
    <property type="molecule type" value="Genomic_DNA"/>
</dbReference>
<dbReference type="AlphaFoldDB" id="A0A2U2PJI9"/>
<accession>A0A2U2PJI9</accession>
<reference evidence="1 2" key="1">
    <citation type="submission" date="2018-04" db="EMBL/GenBank/DDBJ databases">
        <title>Pedobacter chongqingensis sp. nov., isolated from a rottenly hemp rope.</title>
        <authorList>
            <person name="Cai Y."/>
        </authorList>
    </citation>
    <scope>NUCLEOTIDE SEQUENCE [LARGE SCALE GENOMIC DNA]</scope>
    <source>
        <strain evidence="1 2">FJ4-8</strain>
    </source>
</reference>
<evidence type="ECO:0008006" key="3">
    <source>
        <dbReference type="Google" id="ProtNLM"/>
    </source>
</evidence>
<organism evidence="1 2">
    <name type="scientific">Pararcticibacter amylolyticus</name>
    <dbReference type="NCBI Taxonomy" id="2173175"/>
    <lineage>
        <taxon>Bacteria</taxon>
        <taxon>Pseudomonadati</taxon>
        <taxon>Bacteroidota</taxon>
        <taxon>Sphingobacteriia</taxon>
        <taxon>Sphingobacteriales</taxon>
        <taxon>Sphingobacteriaceae</taxon>
        <taxon>Pararcticibacter</taxon>
    </lineage>
</organism>
<name>A0A2U2PJI9_9SPHI</name>
<dbReference type="PROSITE" id="PS51257">
    <property type="entry name" value="PROKAR_LIPOPROTEIN"/>
    <property type="match status" value="1"/>
</dbReference>
<sequence>MKLNLSVYLIFFFIVFLGTSCRKKRVVNTSFYYWKTVYRHNETENQYFNKLNCKKLYVRIMDVDEEDGTLIPISPVVFKSPVPDSVELVPVVFIVNQAIKNQTHTQLDELAAKTVRYVNGKLGQAGKRSFRELQIDCDWTQSTRDNYFYLLRRIRQCADLKNKQLSVTLRLHQLKNQRSSGIPPADRVMLMCYNMGNLRKYGNQNSILQQSELEKYAGDNLSFYPMPVDIGLPLFRWAVVFRQKQYAGIAKRLNISLPDNKKLFRETDHNFYEVLGDLPDYGLKRGDEVRWETVSPDELEDAARYLQQFVTSDTLRLIYFHLDEPTLKYYRYETLEKTASVFR</sequence>
<comment type="caution">
    <text evidence="1">The sequence shown here is derived from an EMBL/GenBank/DDBJ whole genome shotgun (WGS) entry which is preliminary data.</text>
</comment>
<keyword evidence="2" id="KW-1185">Reference proteome</keyword>
<proteinExistence type="predicted"/>
<dbReference type="OrthoDB" id="634553at2"/>
<protein>
    <recommendedName>
        <fullName evidence="3">Lipoprotein</fullName>
    </recommendedName>
</protein>
<evidence type="ECO:0000313" key="1">
    <source>
        <dbReference type="EMBL" id="PWG81567.1"/>
    </source>
</evidence>
<dbReference type="RefSeq" id="WP_109415051.1">
    <property type="nucleotide sequence ID" value="NZ_QEAS01000004.1"/>
</dbReference>
<evidence type="ECO:0000313" key="2">
    <source>
        <dbReference type="Proteomes" id="UP000245647"/>
    </source>
</evidence>